<dbReference type="InterPro" id="IPR000182">
    <property type="entry name" value="GNAT_dom"/>
</dbReference>
<dbReference type="RefSeq" id="WP_089243499.1">
    <property type="nucleotide sequence ID" value="NZ_FZOW01000002.1"/>
</dbReference>
<dbReference type="Gene3D" id="3.40.630.30">
    <property type="match status" value="1"/>
</dbReference>
<dbReference type="Pfam" id="PF00583">
    <property type="entry name" value="Acetyltransf_1"/>
    <property type="match status" value="1"/>
</dbReference>
<gene>
    <name evidence="4" type="ORF">SAMN05421642_102358</name>
</gene>
<dbReference type="AlphaFoldDB" id="A0A239EHQ5"/>
<dbReference type="Proteomes" id="UP000198327">
    <property type="component" value="Unassembled WGS sequence"/>
</dbReference>
<dbReference type="CDD" id="cd04301">
    <property type="entry name" value="NAT_SF"/>
    <property type="match status" value="1"/>
</dbReference>
<dbReference type="PANTHER" id="PTHR43877:SF2">
    <property type="entry name" value="AMINOALKYLPHOSPHONATE N-ACETYLTRANSFERASE-RELATED"/>
    <property type="match status" value="1"/>
</dbReference>
<keyword evidence="2" id="KW-0012">Acyltransferase</keyword>
<evidence type="ECO:0000256" key="2">
    <source>
        <dbReference type="ARBA" id="ARBA00023315"/>
    </source>
</evidence>
<evidence type="ECO:0000259" key="3">
    <source>
        <dbReference type="PROSITE" id="PS51186"/>
    </source>
</evidence>
<keyword evidence="5" id="KW-1185">Reference proteome</keyword>
<feature type="domain" description="N-acetyltransferase" evidence="3">
    <location>
        <begin position="2"/>
        <end position="150"/>
    </location>
</feature>
<sequence length="150" mass="16214">MITVDEENWDTPVGAQLRAAQRAELDARYGNSSHEPGVAPSADDIAVFVVARDDDTVGIGCGALRLLGDGEAEIKRMYVIPAERGGGAAVAILRELETWARIRGIRVLKLETGSGQPDAVRFYEREGYSQIDAFGPYAAEPTSLCYARTL</sequence>
<protein>
    <submittedName>
        <fullName evidence="4">Acetyltransferase (GNAT) family protein</fullName>
    </submittedName>
</protein>
<name>A0A239EHQ5_9NOCA</name>
<dbReference type="PANTHER" id="PTHR43877">
    <property type="entry name" value="AMINOALKYLPHOSPHONATE N-ACETYLTRANSFERASE-RELATED-RELATED"/>
    <property type="match status" value="1"/>
</dbReference>
<organism evidence="4 5">
    <name type="scientific">Rhodococcoides kyotonense</name>
    <dbReference type="NCBI Taxonomy" id="398843"/>
    <lineage>
        <taxon>Bacteria</taxon>
        <taxon>Bacillati</taxon>
        <taxon>Actinomycetota</taxon>
        <taxon>Actinomycetes</taxon>
        <taxon>Mycobacteriales</taxon>
        <taxon>Nocardiaceae</taxon>
        <taxon>Rhodococcoides</taxon>
    </lineage>
</organism>
<proteinExistence type="predicted"/>
<dbReference type="InterPro" id="IPR050832">
    <property type="entry name" value="Bact_Acetyltransf"/>
</dbReference>
<dbReference type="STRING" id="398843.A3K89_03340"/>
<dbReference type="PROSITE" id="PS51186">
    <property type="entry name" value="GNAT"/>
    <property type="match status" value="1"/>
</dbReference>
<evidence type="ECO:0000313" key="4">
    <source>
        <dbReference type="EMBL" id="SNS43424.1"/>
    </source>
</evidence>
<dbReference type="InterPro" id="IPR016181">
    <property type="entry name" value="Acyl_CoA_acyltransferase"/>
</dbReference>
<accession>A0A239EHQ5</accession>
<dbReference type="SUPFAM" id="SSF55729">
    <property type="entry name" value="Acyl-CoA N-acyltransferases (Nat)"/>
    <property type="match status" value="1"/>
</dbReference>
<dbReference type="EMBL" id="FZOW01000002">
    <property type="protein sequence ID" value="SNS43424.1"/>
    <property type="molecule type" value="Genomic_DNA"/>
</dbReference>
<reference evidence="5" key="1">
    <citation type="submission" date="2017-06" db="EMBL/GenBank/DDBJ databases">
        <authorList>
            <person name="Varghese N."/>
            <person name="Submissions S."/>
        </authorList>
    </citation>
    <scope>NUCLEOTIDE SEQUENCE [LARGE SCALE GENOMIC DNA]</scope>
    <source>
        <strain evidence="5">JCM 23211</strain>
    </source>
</reference>
<evidence type="ECO:0000256" key="1">
    <source>
        <dbReference type="ARBA" id="ARBA00022679"/>
    </source>
</evidence>
<evidence type="ECO:0000313" key="5">
    <source>
        <dbReference type="Proteomes" id="UP000198327"/>
    </source>
</evidence>
<dbReference type="OrthoDB" id="70840at2"/>
<keyword evidence="1 4" id="KW-0808">Transferase</keyword>
<dbReference type="GO" id="GO:0016747">
    <property type="term" value="F:acyltransferase activity, transferring groups other than amino-acyl groups"/>
    <property type="evidence" value="ECO:0007669"/>
    <property type="project" value="InterPro"/>
</dbReference>